<feature type="transmembrane region" description="Helical" evidence="6">
    <location>
        <begin position="441"/>
        <end position="459"/>
    </location>
</feature>
<feature type="transmembrane region" description="Helical" evidence="6">
    <location>
        <begin position="39"/>
        <end position="58"/>
    </location>
</feature>
<evidence type="ECO:0000256" key="4">
    <source>
        <dbReference type="ARBA" id="ARBA00022989"/>
    </source>
</evidence>
<feature type="transmembrane region" description="Helical" evidence="6">
    <location>
        <begin position="287"/>
        <end position="309"/>
    </location>
</feature>
<reference evidence="7 8" key="1">
    <citation type="journal article" date="2019" name="Int. J. Syst. Evol. Microbiol.">
        <title>The Global Catalogue of Microorganisms (GCM) 10K type strain sequencing project: providing services to taxonomists for standard genome sequencing and annotation.</title>
        <authorList>
            <consortium name="The Broad Institute Genomics Platform"/>
            <consortium name="The Broad Institute Genome Sequencing Center for Infectious Disease"/>
            <person name="Wu L."/>
            <person name="Ma J."/>
        </authorList>
    </citation>
    <scope>NUCLEOTIDE SEQUENCE [LARGE SCALE GENOMIC DNA]</scope>
    <source>
        <strain evidence="7 8">JCM 16378</strain>
    </source>
</reference>
<dbReference type="PANTHER" id="PTHR30250:SF11">
    <property type="entry name" value="O-ANTIGEN TRANSPORTER-RELATED"/>
    <property type="match status" value="1"/>
</dbReference>
<keyword evidence="4 6" id="KW-1133">Transmembrane helix</keyword>
<feature type="transmembrane region" description="Helical" evidence="6">
    <location>
        <begin position="12"/>
        <end position="33"/>
    </location>
</feature>
<feature type="transmembrane region" description="Helical" evidence="6">
    <location>
        <begin position="175"/>
        <end position="200"/>
    </location>
</feature>
<keyword evidence="8" id="KW-1185">Reference proteome</keyword>
<evidence type="ECO:0000256" key="3">
    <source>
        <dbReference type="ARBA" id="ARBA00022692"/>
    </source>
</evidence>
<keyword evidence="3 6" id="KW-0812">Transmembrane</keyword>
<protein>
    <recommendedName>
        <fullName evidence="9">Polysaccharide biosynthesis protein C-terminal domain-containing protein</fullName>
    </recommendedName>
</protein>
<name>A0ABN3UVW7_9MICO</name>
<feature type="transmembrane region" description="Helical" evidence="6">
    <location>
        <begin position="321"/>
        <end position="343"/>
    </location>
</feature>
<comment type="caution">
    <text evidence="7">The sequence shown here is derived from an EMBL/GenBank/DDBJ whole genome shotgun (WGS) entry which is preliminary data.</text>
</comment>
<evidence type="ECO:0000256" key="5">
    <source>
        <dbReference type="ARBA" id="ARBA00023136"/>
    </source>
</evidence>
<comment type="subcellular location">
    <subcellularLocation>
        <location evidence="1">Cell membrane</location>
        <topology evidence="1">Multi-pass membrane protein</topology>
    </subcellularLocation>
</comment>
<sequence length="488" mass="51805">MLRAMLRDTLTYTLPAMLSQGLGLILLPIYARVLTRDEFGAFDLLLAVTPIVMIVMSLEIQQGLARLRADADAEERRRMTGTAWIACTAGFLVFAVVGLSAPDLWGRLVFGRDDFGGIVRLGVISVTATAAYNVVLNQFRWELRSRTYAVVSSLYALVTVALTVVLTVVDRLGLSGVLISQAVAAVVATATGLVLLRGSWQWVVDRTHLRRMLAFSVPLIPASLSVLVTLYFNRVALRAFGDLGDVASYGVAARLAGFVGLLVIGLQSAVTPLVYDHYREKETPAQLAHMFSGVIAVCIAICVGLNAFAADLTVVLAGREYLSSAPLVALIAPALLMGQLYVFAPGMGIALKTRAQLAVAGVAALVDVLVNIALVPWLGALGASLAAVASSGAFLGLWVRESQKHYPVPFERRRLVHGLALFVVGSLAATIVRTSSAPLDTLGIVAKAAVILVCVGLLYRARLFEGVLAVVRDRTRPATTDPGSGTNG</sequence>
<accession>A0ABN3UVW7</accession>
<dbReference type="InterPro" id="IPR002797">
    <property type="entry name" value="Polysacc_synth"/>
</dbReference>
<feature type="transmembrane region" description="Helical" evidence="6">
    <location>
        <begin position="355"/>
        <end position="374"/>
    </location>
</feature>
<dbReference type="Pfam" id="PF01943">
    <property type="entry name" value="Polysacc_synt"/>
    <property type="match status" value="1"/>
</dbReference>
<feature type="transmembrane region" description="Helical" evidence="6">
    <location>
        <begin position="117"/>
        <end position="136"/>
    </location>
</feature>
<dbReference type="EMBL" id="BAAARN010000005">
    <property type="protein sequence ID" value="GAA2739357.1"/>
    <property type="molecule type" value="Genomic_DNA"/>
</dbReference>
<feature type="transmembrane region" description="Helical" evidence="6">
    <location>
        <begin position="212"/>
        <end position="232"/>
    </location>
</feature>
<evidence type="ECO:0008006" key="9">
    <source>
        <dbReference type="Google" id="ProtNLM"/>
    </source>
</evidence>
<keyword evidence="5 6" id="KW-0472">Membrane</keyword>
<feature type="transmembrane region" description="Helical" evidence="6">
    <location>
        <begin position="415"/>
        <end position="435"/>
    </location>
</feature>
<evidence type="ECO:0000256" key="6">
    <source>
        <dbReference type="SAM" id="Phobius"/>
    </source>
</evidence>
<dbReference type="Proteomes" id="UP001501326">
    <property type="component" value="Unassembled WGS sequence"/>
</dbReference>
<feature type="transmembrane region" description="Helical" evidence="6">
    <location>
        <begin position="148"/>
        <end position="169"/>
    </location>
</feature>
<dbReference type="PANTHER" id="PTHR30250">
    <property type="entry name" value="PST FAMILY PREDICTED COLANIC ACID TRANSPORTER"/>
    <property type="match status" value="1"/>
</dbReference>
<evidence type="ECO:0000256" key="2">
    <source>
        <dbReference type="ARBA" id="ARBA00022475"/>
    </source>
</evidence>
<gene>
    <name evidence="7" type="ORF">GCM10009867_35080</name>
</gene>
<organism evidence="7 8">
    <name type="scientific">Pedococcus aerophilus</name>
    <dbReference type="NCBI Taxonomy" id="436356"/>
    <lineage>
        <taxon>Bacteria</taxon>
        <taxon>Bacillati</taxon>
        <taxon>Actinomycetota</taxon>
        <taxon>Actinomycetes</taxon>
        <taxon>Micrococcales</taxon>
        <taxon>Intrasporangiaceae</taxon>
        <taxon>Pedococcus</taxon>
    </lineage>
</organism>
<feature type="transmembrane region" description="Helical" evidence="6">
    <location>
        <begin position="252"/>
        <end position="275"/>
    </location>
</feature>
<evidence type="ECO:0000313" key="8">
    <source>
        <dbReference type="Proteomes" id="UP001501326"/>
    </source>
</evidence>
<feature type="transmembrane region" description="Helical" evidence="6">
    <location>
        <begin position="380"/>
        <end position="399"/>
    </location>
</feature>
<feature type="transmembrane region" description="Helical" evidence="6">
    <location>
        <begin position="79"/>
        <end position="97"/>
    </location>
</feature>
<proteinExistence type="predicted"/>
<evidence type="ECO:0000256" key="1">
    <source>
        <dbReference type="ARBA" id="ARBA00004651"/>
    </source>
</evidence>
<evidence type="ECO:0000313" key="7">
    <source>
        <dbReference type="EMBL" id="GAA2739357.1"/>
    </source>
</evidence>
<keyword evidence="2" id="KW-1003">Cell membrane</keyword>
<dbReference type="InterPro" id="IPR050833">
    <property type="entry name" value="Poly_Biosynth_Transport"/>
</dbReference>